<reference evidence="2 3" key="1">
    <citation type="journal article" date="2024" name="G3 (Bethesda)">
        <title>Genome assembly of Hibiscus sabdariffa L. provides insights into metabolisms of medicinal natural products.</title>
        <authorList>
            <person name="Kim T."/>
        </authorList>
    </citation>
    <scope>NUCLEOTIDE SEQUENCE [LARGE SCALE GENOMIC DNA]</scope>
    <source>
        <strain evidence="2">TK-2024</strain>
        <tissue evidence="2">Old leaves</tissue>
    </source>
</reference>
<dbReference type="Proteomes" id="UP001472677">
    <property type="component" value="Unassembled WGS sequence"/>
</dbReference>
<dbReference type="EMBL" id="JBBPBM010000041">
    <property type="protein sequence ID" value="KAK8524566.1"/>
    <property type="molecule type" value="Genomic_DNA"/>
</dbReference>
<name>A0ABR2CWF1_9ROSI</name>
<evidence type="ECO:0000256" key="1">
    <source>
        <dbReference type="SAM" id="MobiDB-lite"/>
    </source>
</evidence>
<keyword evidence="3" id="KW-1185">Reference proteome</keyword>
<evidence type="ECO:0000313" key="2">
    <source>
        <dbReference type="EMBL" id="KAK8524566.1"/>
    </source>
</evidence>
<organism evidence="2 3">
    <name type="scientific">Hibiscus sabdariffa</name>
    <name type="common">roselle</name>
    <dbReference type="NCBI Taxonomy" id="183260"/>
    <lineage>
        <taxon>Eukaryota</taxon>
        <taxon>Viridiplantae</taxon>
        <taxon>Streptophyta</taxon>
        <taxon>Embryophyta</taxon>
        <taxon>Tracheophyta</taxon>
        <taxon>Spermatophyta</taxon>
        <taxon>Magnoliopsida</taxon>
        <taxon>eudicotyledons</taxon>
        <taxon>Gunneridae</taxon>
        <taxon>Pentapetalae</taxon>
        <taxon>rosids</taxon>
        <taxon>malvids</taxon>
        <taxon>Malvales</taxon>
        <taxon>Malvaceae</taxon>
        <taxon>Malvoideae</taxon>
        <taxon>Hibiscus</taxon>
    </lineage>
</organism>
<evidence type="ECO:0000313" key="3">
    <source>
        <dbReference type="Proteomes" id="UP001472677"/>
    </source>
</evidence>
<accession>A0ABR2CWF1</accession>
<feature type="region of interest" description="Disordered" evidence="1">
    <location>
        <begin position="68"/>
        <end position="87"/>
    </location>
</feature>
<feature type="compositionally biased region" description="Basic and acidic residues" evidence="1">
    <location>
        <begin position="72"/>
        <end position="82"/>
    </location>
</feature>
<protein>
    <submittedName>
        <fullName evidence="2">Uncharacterized protein</fullName>
    </submittedName>
</protein>
<comment type="caution">
    <text evidence="2">The sequence shown here is derived from an EMBL/GenBank/DDBJ whole genome shotgun (WGS) entry which is preliminary data.</text>
</comment>
<proteinExistence type="predicted"/>
<gene>
    <name evidence="2" type="ORF">V6N12_029431</name>
</gene>
<sequence length="114" mass="12932">MLFHHYGSRDRRQIGVVFEFYFRADVGTLHAVRFFPFEDHEALVSFWASQLGEEIHDAAMAIVDGIPNGSDDGERFGPDQGRRSSHRAMNDTVAVAAHAELHMHPFACLERHVI</sequence>